<name>A0A835I009_9MAGN</name>
<evidence type="ECO:0000313" key="8">
    <source>
        <dbReference type="Proteomes" id="UP000631114"/>
    </source>
</evidence>
<dbReference type="GO" id="GO:0015031">
    <property type="term" value="P:protein transport"/>
    <property type="evidence" value="ECO:0007669"/>
    <property type="project" value="UniProtKB-KW"/>
</dbReference>
<evidence type="ECO:0000256" key="6">
    <source>
        <dbReference type="SAM" id="MobiDB-lite"/>
    </source>
</evidence>
<dbReference type="GO" id="GO:0032456">
    <property type="term" value="P:endocytic recycling"/>
    <property type="evidence" value="ECO:0007669"/>
    <property type="project" value="InterPro"/>
</dbReference>
<evidence type="ECO:0000256" key="4">
    <source>
        <dbReference type="ARBA" id="ARBA00022753"/>
    </source>
</evidence>
<gene>
    <name evidence="7" type="ORF">IFM89_011859</name>
</gene>
<protein>
    <submittedName>
        <fullName evidence="7">Uncharacterized protein</fullName>
    </submittedName>
</protein>
<keyword evidence="4" id="KW-0967">Endosome</keyword>
<evidence type="ECO:0000256" key="5">
    <source>
        <dbReference type="ARBA" id="ARBA00022927"/>
    </source>
</evidence>
<comment type="subcellular location">
    <subcellularLocation>
        <location evidence="1">Endosome</location>
    </subcellularLocation>
</comment>
<accession>A0A835I009</accession>
<keyword evidence="8" id="KW-1185">Reference proteome</keyword>
<dbReference type="AlphaFoldDB" id="A0A835I009"/>
<feature type="region of interest" description="Disordered" evidence="6">
    <location>
        <begin position="709"/>
        <end position="728"/>
    </location>
</feature>
<organism evidence="7 8">
    <name type="scientific">Coptis chinensis</name>
    <dbReference type="NCBI Taxonomy" id="261450"/>
    <lineage>
        <taxon>Eukaryota</taxon>
        <taxon>Viridiplantae</taxon>
        <taxon>Streptophyta</taxon>
        <taxon>Embryophyta</taxon>
        <taxon>Tracheophyta</taxon>
        <taxon>Spermatophyta</taxon>
        <taxon>Magnoliopsida</taxon>
        <taxon>Ranunculales</taxon>
        <taxon>Ranunculaceae</taxon>
        <taxon>Coptidoideae</taxon>
        <taxon>Coptis</taxon>
    </lineage>
</organism>
<comment type="similarity">
    <text evidence="2">Belongs to the VPS35L family.</text>
</comment>
<keyword evidence="5" id="KW-0653">Protein transport</keyword>
<dbReference type="PANTHER" id="PTHR13673:SF0">
    <property type="entry name" value="VPS35 ENDOSOMAL PROTEIN-SORTING FACTOR-LIKE"/>
    <property type="match status" value="1"/>
</dbReference>
<comment type="caution">
    <text evidence="7">The sequence shown here is derived from an EMBL/GenBank/DDBJ whole genome shotgun (WGS) entry which is preliminary data.</text>
</comment>
<keyword evidence="3" id="KW-0813">Transport</keyword>
<dbReference type="OrthoDB" id="1734063at2759"/>
<evidence type="ECO:0000256" key="2">
    <source>
        <dbReference type="ARBA" id="ARBA00010704"/>
    </source>
</evidence>
<dbReference type="EMBL" id="JADFTS010000004">
    <property type="protein sequence ID" value="KAF9608821.1"/>
    <property type="molecule type" value="Genomic_DNA"/>
</dbReference>
<dbReference type="PANTHER" id="PTHR13673">
    <property type="entry name" value="ESOPHAGEAL CANCER ASSOCIATED PROTEIN"/>
    <property type="match status" value="1"/>
</dbReference>
<dbReference type="GO" id="GO:0005768">
    <property type="term" value="C:endosome"/>
    <property type="evidence" value="ECO:0007669"/>
    <property type="project" value="UniProtKB-SubCell"/>
</dbReference>
<feature type="compositionally biased region" description="Basic and acidic residues" evidence="6">
    <location>
        <begin position="709"/>
        <end position="720"/>
    </location>
</feature>
<reference evidence="7 8" key="1">
    <citation type="submission" date="2020-10" db="EMBL/GenBank/DDBJ databases">
        <title>The Coptis chinensis genome and diversification of protoberbering-type alkaloids.</title>
        <authorList>
            <person name="Wang B."/>
            <person name="Shu S."/>
            <person name="Song C."/>
            <person name="Liu Y."/>
        </authorList>
    </citation>
    <scope>NUCLEOTIDE SEQUENCE [LARGE SCALE GENOMIC DNA]</scope>
    <source>
        <strain evidence="7">HL-2020</strain>
        <tissue evidence="7">Leaf</tissue>
    </source>
</reference>
<evidence type="ECO:0000313" key="7">
    <source>
        <dbReference type="EMBL" id="KAF9608821.1"/>
    </source>
</evidence>
<evidence type="ECO:0000256" key="1">
    <source>
        <dbReference type="ARBA" id="ARBA00004177"/>
    </source>
</evidence>
<dbReference type="InterPro" id="IPR029705">
    <property type="entry name" value="VPS35L"/>
</dbReference>
<dbReference type="Proteomes" id="UP000631114">
    <property type="component" value="Unassembled WGS sequence"/>
</dbReference>
<sequence length="943" mass="106381">MELEFRVRDYEAEEAAHSLPRIPTHNNHPLLFIIPPSSTNYHNQVDSGSFYDPLRGGPTVSLQDYNTVYVEDTPSDEQWLSFKRSIMQTLSSSKTVSISPISDVIIKSGKAYEKSSTSLHLEELDNPQKDGLKVITRQEYVSRLRELKDEIGKAWKDDDRVTSLKLSIKVARLLMDTSVSEFYPPLFILVIDVMDMLGDMVWERIKRKAEYTDDGTLISSLPDDFGAKDVCSDAKETCYNWFCKIGSIPELLPRIKSSSVRISFLPPLACSVSRNFSVPRPEIRTPMMGEYSSPSSDARFSARVSVFSVSPSGGASYLELAILRCWRFVHEQPCGIFHRLVMMIRGLADPLASFYCRLYMVRCAQKMLPHDTGYLFTCVGDIKIILTSIILEKETTHKKFWENKKSLISMLEPTIEWIMKCMCKDLDKTLFEEMLVELQLGRELSNSSGAFQYISVILHYFLKGLPAEIVCSHASYIVQLIESTNDISLEQYLNFRLLGLKLFDGNPHMDYVRTVLAKVFQGVSQYNSLNEYLEVVDAFLDIVLKYNMFRWGGADDDVVTTSICGIREVPAMMAGEVINTSKKGYGVKKQGGQVLDARTDVGQMSTDGRGRSLTGGGRTENQVDEEEGCCENEWILVNMQVRFVNDDLCWENVKDKFLFCKSLALKEKGRGSDLEKNVVFSEDGVWVSMTWRRYSIEVLNLGSREEMAAERASSEGHGGQDRVNQNTVANGIGESTPVVARELGDMVAERESDGGRSVDEEEELVVKTESGCREEEQDGCDLRLEGTGVADHMKCLNLNLNCVEGTFVTEEWGLLHEGNEYLETCDQQRSLSQEFRHGLVNGIVGPGQSFVPHRVGSNLTVTSSLSSGEHYCLDGLNPAAQFTPQDVNTRGLLCLDPITEFILDKLDRLLQISASQRKRKSKQYERVYQRKKIYKALRSKTRG</sequence>
<evidence type="ECO:0000256" key="3">
    <source>
        <dbReference type="ARBA" id="ARBA00022448"/>
    </source>
</evidence>
<proteinExistence type="inferred from homology"/>